<dbReference type="EMBL" id="CAJOBC010000195">
    <property type="protein sequence ID" value="CAF3552762.1"/>
    <property type="molecule type" value="Genomic_DNA"/>
</dbReference>
<dbReference type="PRINTS" id="PR00237">
    <property type="entry name" value="GPCRRHODOPSN"/>
</dbReference>
<dbReference type="AlphaFoldDB" id="A0A813QSP0"/>
<feature type="transmembrane region" description="Helical" evidence="6">
    <location>
        <begin position="148"/>
        <end position="170"/>
    </location>
</feature>
<proteinExistence type="predicted"/>
<feature type="domain" description="G-protein coupled receptors family 1 profile" evidence="7">
    <location>
        <begin position="50"/>
        <end position="381"/>
    </location>
</feature>
<dbReference type="SUPFAM" id="SSF81321">
    <property type="entry name" value="Family A G protein-coupled receptor-like"/>
    <property type="match status" value="2"/>
</dbReference>
<gene>
    <name evidence="8" type="ORF">GPM918_LOCUS1906</name>
    <name evidence="9" type="ORF">SRO942_LOCUS1906</name>
</gene>
<evidence type="ECO:0000256" key="2">
    <source>
        <dbReference type="ARBA" id="ARBA00022692"/>
    </source>
</evidence>
<dbReference type="GO" id="GO:0004930">
    <property type="term" value="F:G protein-coupled receptor activity"/>
    <property type="evidence" value="ECO:0007669"/>
    <property type="project" value="InterPro"/>
</dbReference>
<feature type="transmembrane region" description="Helical" evidence="6">
    <location>
        <begin position="71"/>
        <end position="96"/>
    </location>
</feature>
<keyword evidence="2 6" id="KW-0812">Transmembrane</keyword>
<evidence type="ECO:0000259" key="7">
    <source>
        <dbReference type="PROSITE" id="PS50262"/>
    </source>
</evidence>
<dbReference type="InterPro" id="IPR017452">
    <property type="entry name" value="GPCR_Rhodpsn_7TM"/>
</dbReference>
<dbReference type="PANTHER" id="PTHR46641:SF25">
    <property type="entry name" value="CNMAMIDE RECEPTOR-RELATED"/>
    <property type="match status" value="1"/>
</dbReference>
<evidence type="ECO:0000256" key="6">
    <source>
        <dbReference type="SAM" id="Phobius"/>
    </source>
</evidence>
<evidence type="ECO:0000313" key="9">
    <source>
        <dbReference type="EMBL" id="CAF3552762.1"/>
    </source>
</evidence>
<evidence type="ECO:0000256" key="4">
    <source>
        <dbReference type="ARBA" id="ARBA00023136"/>
    </source>
</evidence>
<evidence type="ECO:0000256" key="5">
    <source>
        <dbReference type="SAM" id="MobiDB-lite"/>
    </source>
</evidence>
<dbReference type="PANTHER" id="PTHR46641">
    <property type="entry name" value="FMRFAMIDE RECEPTOR-RELATED"/>
    <property type="match status" value="1"/>
</dbReference>
<keyword evidence="3 6" id="KW-1133">Transmembrane helix</keyword>
<dbReference type="PROSITE" id="PS50262">
    <property type="entry name" value="G_PROTEIN_RECEP_F1_2"/>
    <property type="match status" value="1"/>
</dbReference>
<organism evidence="8 10">
    <name type="scientific">Didymodactylos carnosus</name>
    <dbReference type="NCBI Taxonomy" id="1234261"/>
    <lineage>
        <taxon>Eukaryota</taxon>
        <taxon>Metazoa</taxon>
        <taxon>Spiralia</taxon>
        <taxon>Gnathifera</taxon>
        <taxon>Rotifera</taxon>
        <taxon>Eurotatoria</taxon>
        <taxon>Bdelloidea</taxon>
        <taxon>Philodinida</taxon>
        <taxon>Philodinidae</taxon>
        <taxon>Didymodactylos</taxon>
    </lineage>
</organism>
<dbReference type="Gene3D" id="1.20.1070.10">
    <property type="entry name" value="Rhodopsin 7-helix transmembrane proteins"/>
    <property type="match status" value="2"/>
</dbReference>
<feature type="transmembrane region" description="Helical" evidence="6">
    <location>
        <begin position="265"/>
        <end position="293"/>
    </location>
</feature>
<dbReference type="InterPro" id="IPR052954">
    <property type="entry name" value="GPCR-Ligand_Int"/>
</dbReference>
<feature type="transmembrane region" description="Helical" evidence="6">
    <location>
        <begin position="314"/>
        <end position="336"/>
    </location>
</feature>
<reference evidence="8" key="1">
    <citation type="submission" date="2021-02" db="EMBL/GenBank/DDBJ databases">
        <authorList>
            <person name="Nowell W R."/>
        </authorList>
    </citation>
    <scope>NUCLEOTIDE SEQUENCE</scope>
</reference>
<feature type="region of interest" description="Disordered" evidence="5">
    <location>
        <begin position="425"/>
        <end position="463"/>
    </location>
</feature>
<evidence type="ECO:0000256" key="1">
    <source>
        <dbReference type="ARBA" id="ARBA00004370"/>
    </source>
</evidence>
<evidence type="ECO:0000256" key="3">
    <source>
        <dbReference type="ARBA" id="ARBA00022989"/>
    </source>
</evidence>
<dbReference type="Pfam" id="PF00001">
    <property type="entry name" value="7tm_1"/>
    <property type="match status" value="1"/>
</dbReference>
<dbReference type="GO" id="GO:0016020">
    <property type="term" value="C:membrane"/>
    <property type="evidence" value="ECO:0007669"/>
    <property type="project" value="UniProtKB-SubCell"/>
</dbReference>
<dbReference type="Proteomes" id="UP000681722">
    <property type="component" value="Unassembled WGS sequence"/>
</dbReference>
<dbReference type="EMBL" id="CAJNOQ010000195">
    <property type="protein sequence ID" value="CAF0770649.1"/>
    <property type="molecule type" value="Genomic_DNA"/>
</dbReference>
<feature type="transmembrane region" description="Helical" evidence="6">
    <location>
        <begin position="116"/>
        <end position="136"/>
    </location>
</feature>
<name>A0A813QSP0_9BILA</name>
<comment type="caution">
    <text evidence="8">The sequence shown here is derived from an EMBL/GenBank/DDBJ whole genome shotgun (WGS) entry which is preliminary data.</text>
</comment>
<dbReference type="InterPro" id="IPR000276">
    <property type="entry name" value="GPCR_Rhodpsn"/>
</dbReference>
<comment type="subcellular location">
    <subcellularLocation>
        <location evidence="1">Membrane</location>
    </subcellularLocation>
</comment>
<evidence type="ECO:0000313" key="8">
    <source>
        <dbReference type="EMBL" id="CAF0770649.1"/>
    </source>
</evidence>
<dbReference type="OrthoDB" id="9983318at2759"/>
<evidence type="ECO:0000313" key="10">
    <source>
        <dbReference type="Proteomes" id="UP000663829"/>
    </source>
</evidence>
<keyword evidence="10" id="KW-1185">Reference proteome</keyword>
<protein>
    <recommendedName>
        <fullName evidence="7">G-protein coupled receptors family 1 profile domain-containing protein</fullName>
    </recommendedName>
</protein>
<feature type="transmembrane region" description="Helical" evidence="6">
    <location>
        <begin position="38"/>
        <end position="59"/>
    </location>
</feature>
<feature type="compositionally biased region" description="Low complexity" evidence="5">
    <location>
        <begin position="452"/>
        <end position="461"/>
    </location>
</feature>
<sequence>MLNVTSCEKALIELSISSNNDYINTEPFRTITLALLRIYPPLFVIIGTIGNILSFYVVLRSKLRKNSTFIYLAVLSIIDLLVLYTFCFNFMIHSWFQIDIQQYSLFACKLYSFSIYFFPQASAWILTAVSLDRVIALTRVRKPKNTRLTYITLLIIFTFLFLLNVQFFFYDNKYSSSKDKKQTIKRSSYTDVSSSSHGITWHDSLASSTLSIENSSQYNNRGDFHIVSSPSSSSIYHLVDDDIDINVVQCSSEHNNKYRFFYYNVWIYIDATINVYLPFTLMFLCSIVIFISVVTTMTDAHNSNKRIVAKNLSVMLLSVNAMFALLTAPIVFYLMFEQKTFSSNSILKNKCNLRLKAKYKMIKLICIILMNANHTGNILVYCLTGTEFRKHFFNVIGIWFQTNSQFKRKQYLRRKDCKRLSTAQYCTHDSGGKDSDNSGTSIKKQKQHHHQQQQQQQSSQKPFSQTIINDLGNLNEEQMEIDEEKTKEFSLHNKKSPFDEIYYIDKSHEQHQMSYPILRRTYVNNVNQSNRHKRYVLLTNKDRGLNQSKYTFWLLAYLNVKRCDP</sequence>
<accession>A0A813QSP0</accession>
<keyword evidence="4 6" id="KW-0472">Membrane</keyword>
<dbReference type="Proteomes" id="UP000663829">
    <property type="component" value="Unassembled WGS sequence"/>
</dbReference>